<dbReference type="CDD" id="cd05466">
    <property type="entry name" value="PBP2_LTTR_substrate"/>
    <property type="match status" value="1"/>
</dbReference>
<evidence type="ECO:0000256" key="3">
    <source>
        <dbReference type="ARBA" id="ARBA00023125"/>
    </source>
</evidence>
<dbReference type="GO" id="GO:0003677">
    <property type="term" value="F:DNA binding"/>
    <property type="evidence" value="ECO:0007669"/>
    <property type="project" value="UniProtKB-KW"/>
</dbReference>
<dbReference type="GO" id="GO:0003700">
    <property type="term" value="F:DNA-binding transcription factor activity"/>
    <property type="evidence" value="ECO:0007669"/>
    <property type="project" value="InterPro"/>
</dbReference>
<proteinExistence type="inferred from homology"/>
<keyword evidence="4" id="KW-0804">Transcription</keyword>
<evidence type="ECO:0000313" key="7">
    <source>
        <dbReference type="Proteomes" id="UP000232101"/>
    </source>
</evidence>
<dbReference type="PRINTS" id="PR00039">
    <property type="entry name" value="HTHLYSR"/>
</dbReference>
<dbReference type="InterPro" id="IPR036388">
    <property type="entry name" value="WH-like_DNA-bd_sf"/>
</dbReference>
<name>A0A2M9QC15_9BACI</name>
<feature type="domain" description="HTH lysR-type" evidence="5">
    <location>
        <begin position="1"/>
        <end position="58"/>
    </location>
</feature>
<protein>
    <submittedName>
        <fullName evidence="6">LysR family transcriptional regulator</fullName>
    </submittedName>
</protein>
<evidence type="ECO:0000259" key="5">
    <source>
        <dbReference type="PROSITE" id="PS50931"/>
    </source>
</evidence>
<dbReference type="Pfam" id="PF03466">
    <property type="entry name" value="LysR_substrate"/>
    <property type="match status" value="1"/>
</dbReference>
<dbReference type="PROSITE" id="PS50931">
    <property type="entry name" value="HTH_LYSR"/>
    <property type="match status" value="1"/>
</dbReference>
<dbReference type="Gene3D" id="3.40.190.290">
    <property type="match status" value="1"/>
</dbReference>
<dbReference type="PANTHER" id="PTHR30346:SF0">
    <property type="entry name" value="HCA OPERON TRANSCRIPTIONAL ACTIVATOR HCAR"/>
    <property type="match status" value="1"/>
</dbReference>
<dbReference type="InterPro" id="IPR036390">
    <property type="entry name" value="WH_DNA-bd_sf"/>
</dbReference>
<dbReference type="InterPro" id="IPR005119">
    <property type="entry name" value="LysR_subst-bd"/>
</dbReference>
<dbReference type="InterPro" id="IPR000847">
    <property type="entry name" value="LysR_HTH_N"/>
</dbReference>
<dbReference type="Proteomes" id="UP000232101">
    <property type="component" value="Unassembled WGS sequence"/>
</dbReference>
<sequence length="303" mass="33892">MNLHRLHCFITVVEEGSITKAATALQMTQPPLSILIRKFEQELNVTLFNRLGRSLELTPSGVFLYEKGKELLDLSENTEKKLVEFHEGIRGTVKLGCTTSANLFILPSVLKKIQKETPNIVTHVREGNTSYILEELRSHKIDIGIVRTSVRAEDIHTSTLLTEPLLLALPPNHHLCEKDSIDIADLKNERFLLNTTSYGSGVADDVIEACQKSGFTPNVVYWGTETLPTLMMVMKGAGICFVPSCFKLLNSPDLPVLRPLANPVLQTKLNIITLKDRYMTSISKRFLAITEEVAEKMTSIFNN</sequence>
<reference evidence="6 7" key="1">
    <citation type="submission" date="2017-11" db="EMBL/GenBank/DDBJ databases">
        <title>Bacterial isolate from king chilli rhizosphere.</title>
        <authorList>
            <person name="Takhelmayum P."/>
            <person name="Sarangthem I."/>
        </authorList>
    </citation>
    <scope>NUCLEOTIDE SEQUENCE [LARGE SCALE GENOMIC DNA]</scope>
    <source>
        <strain evidence="7">t26</strain>
    </source>
</reference>
<evidence type="ECO:0000256" key="4">
    <source>
        <dbReference type="ARBA" id="ARBA00023163"/>
    </source>
</evidence>
<gene>
    <name evidence="6" type="ORF">CWD94_00190</name>
</gene>
<organism evidence="6 7">
    <name type="scientific">Lysinibacillus xylanilyticus</name>
    <dbReference type="NCBI Taxonomy" id="582475"/>
    <lineage>
        <taxon>Bacteria</taxon>
        <taxon>Bacillati</taxon>
        <taxon>Bacillota</taxon>
        <taxon>Bacilli</taxon>
        <taxon>Bacillales</taxon>
        <taxon>Bacillaceae</taxon>
        <taxon>Lysinibacillus</taxon>
    </lineage>
</organism>
<dbReference type="SUPFAM" id="SSF53850">
    <property type="entry name" value="Periplasmic binding protein-like II"/>
    <property type="match status" value="1"/>
</dbReference>
<evidence type="ECO:0000256" key="1">
    <source>
        <dbReference type="ARBA" id="ARBA00009437"/>
    </source>
</evidence>
<dbReference type="RefSeq" id="WP_100541740.1">
    <property type="nucleotide sequence ID" value="NZ_CP158849.1"/>
</dbReference>
<comment type="similarity">
    <text evidence="1">Belongs to the LysR transcriptional regulatory family.</text>
</comment>
<dbReference type="PANTHER" id="PTHR30346">
    <property type="entry name" value="TRANSCRIPTIONAL DUAL REGULATOR HCAR-RELATED"/>
    <property type="match status" value="1"/>
</dbReference>
<dbReference type="Pfam" id="PF00126">
    <property type="entry name" value="HTH_1"/>
    <property type="match status" value="1"/>
</dbReference>
<dbReference type="FunFam" id="1.10.10.10:FF:000001">
    <property type="entry name" value="LysR family transcriptional regulator"/>
    <property type="match status" value="1"/>
</dbReference>
<accession>A0A2M9QC15</accession>
<evidence type="ECO:0000313" key="6">
    <source>
        <dbReference type="EMBL" id="PJO45612.1"/>
    </source>
</evidence>
<dbReference type="GO" id="GO:0032993">
    <property type="term" value="C:protein-DNA complex"/>
    <property type="evidence" value="ECO:0007669"/>
    <property type="project" value="TreeGrafter"/>
</dbReference>
<dbReference type="SUPFAM" id="SSF46785">
    <property type="entry name" value="Winged helix' DNA-binding domain"/>
    <property type="match status" value="1"/>
</dbReference>
<dbReference type="Gene3D" id="1.10.10.10">
    <property type="entry name" value="Winged helix-like DNA-binding domain superfamily/Winged helix DNA-binding domain"/>
    <property type="match status" value="1"/>
</dbReference>
<evidence type="ECO:0000256" key="2">
    <source>
        <dbReference type="ARBA" id="ARBA00023015"/>
    </source>
</evidence>
<dbReference type="AlphaFoldDB" id="A0A2M9QC15"/>
<keyword evidence="3" id="KW-0238">DNA-binding</keyword>
<comment type="caution">
    <text evidence="6">The sequence shown here is derived from an EMBL/GenBank/DDBJ whole genome shotgun (WGS) entry which is preliminary data.</text>
</comment>
<keyword evidence="2" id="KW-0805">Transcription regulation</keyword>
<dbReference type="EMBL" id="PHQY01000001">
    <property type="protein sequence ID" value="PJO45612.1"/>
    <property type="molecule type" value="Genomic_DNA"/>
</dbReference>